<gene>
    <name evidence="12" type="ORF">TBIB3V08_LOCUS5056</name>
</gene>
<proteinExistence type="inferred from homology"/>
<dbReference type="Gene3D" id="3.40.850.10">
    <property type="entry name" value="Kinesin motor domain"/>
    <property type="match status" value="1"/>
</dbReference>
<dbReference type="PROSITE" id="PS50067">
    <property type="entry name" value="KINESIN_MOTOR_2"/>
    <property type="match status" value="1"/>
</dbReference>
<dbReference type="SUPFAM" id="SSF52540">
    <property type="entry name" value="P-loop containing nucleoside triphosphate hydrolases"/>
    <property type="match status" value="1"/>
</dbReference>
<name>A0A7R9EY65_9NEOP</name>
<sequence>MPNGHTISYNVTILAYGQTGSGKTYSIGTCYTGQDDMGVIPRAIADIFSRVKEMEDWNFKISVSFMELYQEQLFDLLAPTRCVVDLREDSKGIVIPGLTEVPVKTAEDMTACLVQGSAGRATGATAMNSQSSRSHAIFTVNIEQVKLNNVNEATSAKFHLVDLAGSERSKKTKATGERFKEGVNINRGLLALGNVISALGDGTQSFISYRDSKLTRLLQDSLGGNSLTLMIACVSPADYNLQETLSTLRYADRARHIKNKPIINQDPQAAEISRLKQQLQEMRLMMIQGGGDGTGCPPEHTKLLEENLFLRTKANSLTEQLGNLINQNLYLVERAHLAEQARARMHLKVSELQAEYDLTMDELNLTLQQVTCPAEFVDQLRKLSGVQKRIKEIQEEQRRGEDELLTHELSQGTVRTEGLDLADEQDIAEKREVHTMQQAKLNNELQELNRALALKEELASQLTANLGQITTVREEYERNQALVETLKKEKDELQQALRNVHVNNSSNKMAEQRRKQVQELELKIANLTKKIQEQANIIKMKGKSDEKITILQNEIQDALALQKSVQDRRHKGDNMSKVQTWVSHELEVLVSTVAAERSLEELVEDRAIINSQLSHLKQQVQSGNLSKEELVGVKEDMKQLGEDLELRSAQIADLQQKIDDSDQENKTKTRWDTLQSMGEAKIALVYLFDVAAEVKRDVASKTHKLAEIEEALKRAEEKLSQDELELREVMSNHKEEIHRLEKEHQNKLFLLLRQLNGSGAGGDTALLERIKILEAELEHMEELQRLLEDQRTEVDKLRNLLDQRTAELEKIKQITPTKNKTFKNKAKPGTSHHTKISYTANHLDIDDDKFQESFEDDDNEKDPDWMKTPLFKKLQNLKYKDSQKKLHYGSSGEEENTDDKENSENENKKPR</sequence>
<dbReference type="InterPro" id="IPR019821">
    <property type="entry name" value="Kinesin_motor_CS"/>
</dbReference>
<dbReference type="InterPro" id="IPR036961">
    <property type="entry name" value="Kinesin_motor_dom_sf"/>
</dbReference>
<dbReference type="EMBL" id="OD565794">
    <property type="protein sequence ID" value="CAD7442628.1"/>
    <property type="molecule type" value="Genomic_DNA"/>
</dbReference>
<dbReference type="GO" id="GO:0008017">
    <property type="term" value="F:microtubule binding"/>
    <property type="evidence" value="ECO:0007669"/>
    <property type="project" value="InterPro"/>
</dbReference>
<dbReference type="InterPro" id="IPR027417">
    <property type="entry name" value="P-loop_NTPase"/>
</dbReference>
<reference evidence="12" key="1">
    <citation type="submission" date="2020-11" db="EMBL/GenBank/DDBJ databases">
        <authorList>
            <person name="Tran Van P."/>
        </authorList>
    </citation>
    <scope>NUCLEOTIDE SEQUENCE</scope>
</reference>
<feature type="coiled-coil region" evidence="9">
    <location>
        <begin position="431"/>
        <end position="537"/>
    </location>
</feature>
<dbReference type="PROSITE" id="PS00411">
    <property type="entry name" value="KINESIN_MOTOR_1"/>
    <property type="match status" value="1"/>
</dbReference>
<dbReference type="PANTHER" id="PTHR47969">
    <property type="entry name" value="CHROMOSOME-ASSOCIATED KINESIN KIF4A-RELATED"/>
    <property type="match status" value="1"/>
</dbReference>
<dbReference type="PANTHER" id="PTHR47969:SF15">
    <property type="entry name" value="CHROMOSOME-ASSOCIATED KINESIN KIF4A-RELATED"/>
    <property type="match status" value="1"/>
</dbReference>
<comment type="similarity">
    <text evidence="7 8">Belongs to the TRAFAC class myosin-kinesin ATPase superfamily. Kinesin family.</text>
</comment>
<evidence type="ECO:0000256" key="7">
    <source>
        <dbReference type="PROSITE-ProRule" id="PRU00283"/>
    </source>
</evidence>
<dbReference type="SMART" id="SM00129">
    <property type="entry name" value="KISc"/>
    <property type="match status" value="1"/>
</dbReference>
<keyword evidence="5 9" id="KW-0175">Coiled coil</keyword>
<evidence type="ECO:0000313" key="12">
    <source>
        <dbReference type="EMBL" id="CAD7442628.1"/>
    </source>
</evidence>
<dbReference type="GO" id="GO:0005524">
    <property type="term" value="F:ATP binding"/>
    <property type="evidence" value="ECO:0007669"/>
    <property type="project" value="UniProtKB-UniRule"/>
</dbReference>
<evidence type="ECO:0000256" key="10">
    <source>
        <dbReference type="SAM" id="MobiDB-lite"/>
    </source>
</evidence>
<evidence type="ECO:0000256" key="2">
    <source>
        <dbReference type="ARBA" id="ARBA00022490"/>
    </source>
</evidence>
<evidence type="ECO:0000259" key="11">
    <source>
        <dbReference type="PROSITE" id="PS50067"/>
    </source>
</evidence>
<organism evidence="12">
    <name type="scientific">Timema bartmani</name>
    <dbReference type="NCBI Taxonomy" id="61472"/>
    <lineage>
        <taxon>Eukaryota</taxon>
        <taxon>Metazoa</taxon>
        <taxon>Ecdysozoa</taxon>
        <taxon>Arthropoda</taxon>
        <taxon>Hexapoda</taxon>
        <taxon>Insecta</taxon>
        <taxon>Pterygota</taxon>
        <taxon>Neoptera</taxon>
        <taxon>Polyneoptera</taxon>
        <taxon>Phasmatodea</taxon>
        <taxon>Timematodea</taxon>
        <taxon>Timematoidea</taxon>
        <taxon>Timematidae</taxon>
        <taxon>Timema</taxon>
    </lineage>
</organism>
<evidence type="ECO:0000256" key="9">
    <source>
        <dbReference type="SAM" id="Coils"/>
    </source>
</evidence>
<dbReference type="InterPro" id="IPR027640">
    <property type="entry name" value="Kinesin-like_fam"/>
</dbReference>
<feature type="compositionally biased region" description="Basic and acidic residues" evidence="10">
    <location>
        <begin position="899"/>
        <end position="911"/>
    </location>
</feature>
<evidence type="ECO:0000256" key="8">
    <source>
        <dbReference type="RuleBase" id="RU000394"/>
    </source>
</evidence>
<dbReference type="GO" id="GO:0007018">
    <property type="term" value="P:microtubule-based movement"/>
    <property type="evidence" value="ECO:0007669"/>
    <property type="project" value="InterPro"/>
</dbReference>
<keyword evidence="2" id="KW-0963">Cytoplasm</keyword>
<evidence type="ECO:0000256" key="5">
    <source>
        <dbReference type="ARBA" id="ARBA00023054"/>
    </source>
</evidence>
<feature type="domain" description="Kinesin motor" evidence="11">
    <location>
        <begin position="1"/>
        <end position="257"/>
    </location>
</feature>
<comment type="subcellular location">
    <subcellularLocation>
        <location evidence="1">Cytoplasm</location>
        <location evidence="1">Cytoskeleton</location>
    </subcellularLocation>
</comment>
<dbReference type="GO" id="GO:0007052">
    <property type="term" value="P:mitotic spindle organization"/>
    <property type="evidence" value="ECO:0007669"/>
    <property type="project" value="TreeGrafter"/>
</dbReference>
<dbReference type="GO" id="GO:0005874">
    <property type="term" value="C:microtubule"/>
    <property type="evidence" value="ECO:0007669"/>
    <property type="project" value="UniProtKB-KW"/>
</dbReference>
<keyword evidence="6" id="KW-0206">Cytoskeleton</keyword>
<dbReference type="GO" id="GO:0005875">
    <property type="term" value="C:microtubule associated complex"/>
    <property type="evidence" value="ECO:0007669"/>
    <property type="project" value="TreeGrafter"/>
</dbReference>
<dbReference type="Pfam" id="PF25764">
    <property type="entry name" value="KIF21A_4th"/>
    <property type="match status" value="1"/>
</dbReference>
<dbReference type="FunFam" id="3.40.850.10:FF:000236">
    <property type="entry name" value="Kinesin-like protein"/>
    <property type="match status" value="1"/>
</dbReference>
<evidence type="ECO:0000256" key="4">
    <source>
        <dbReference type="ARBA" id="ARBA00022840"/>
    </source>
</evidence>
<evidence type="ECO:0000256" key="3">
    <source>
        <dbReference type="ARBA" id="ARBA00022741"/>
    </source>
</evidence>
<dbReference type="InterPro" id="IPR001752">
    <property type="entry name" value="Kinesin_motor_dom"/>
</dbReference>
<feature type="binding site" evidence="7">
    <location>
        <begin position="17"/>
        <end position="24"/>
    </location>
    <ligand>
        <name>ATP</name>
        <dbReference type="ChEBI" id="CHEBI:30616"/>
    </ligand>
</feature>
<evidence type="ECO:0000256" key="6">
    <source>
        <dbReference type="ARBA" id="ARBA00023212"/>
    </source>
</evidence>
<feature type="coiled-coil region" evidence="9">
    <location>
        <begin position="599"/>
        <end position="664"/>
    </location>
</feature>
<dbReference type="PRINTS" id="PR00380">
    <property type="entry name" value="KINESINHEAVY"/>
</dbReference>
<accession>A0A7R9EY65</accession>
<keyword evidence="4 7" id="KW-0067">ATP-binding</keyword>
<feature type="region of interest" description="Disordered" evidence="10">
    <location>
        <begin position="879"/>
        <end position="911"/>
    </location>
</feature>
<keyword evidence="8" id="KW-0493">Microtubule</keyword>
<keyword evidence="7 8" id="KW-0505">Motor protein</keyword>
<keyword evidence="3 7" id="KW-0547">Nucleotide-binding</keyword>
<dbReference type="GO" id="GO:0003777">
    <property type="term" value="F:microtubule motor activity"/>
    <property type="evidence" value="ECO:0007669"/>
    <property type="project" value="InterPro"/>
</dbReference>
<feature type="coiled-coil region" evidence="9">
    <location>
        <begin position="691"/>
        <end position="814"/>
    </location>
</feature>
<dbReference type="AlphaFoldDB" id="A0A7R9EY65"/>
<evidence type="ECO:0000256" key="1">
    <source>
        <dbReference type="ARBA" id="ARBA00004245"/>
    </source>
</evidence>
<protein>
    <recommendedName>
        <fullName evidence="8">Kinesin-like protein</fullName>
    </recommendedName>
</protein>
<dbReference type="GO" id="GO:0051231">
    <property type="term" value="P:spindle elongation"/>
    <property type="evidence" value="ECO:0007669"/>
    <property type="project" value="TreeGrafter"/>
</dbReference>
<dbReference type="Pfam" id="PF00225">
    <property type="entry name" value="Kinesin"/>
    <property type="match status" value="1"/>
</dbReference>